<evidence type="ECO:0000256" key="4">
    <source>
        <dbReference type="ARBA" id="ARBA00022452"/>
    </source>
</evidence>
<feature type="compositionally biased region" description="Low complexity" evidence="16">
    <location>
        <begin position="51"/>
        <end position="60"/>
    </location>
</feature>
<keyword evidence="12" id="KW-0675">Receptor</keyword>
<dbReference type="GO" id="GO:0015891">
    <property type="term" value="P:siderophore transport"/>
    <property type="evidence" value="ECO:0007669"/>
    <property type="project" value="InterPro"/>
</dbReference>
<feature type="domain" description="TonB-dependent receptor-like beta-barrel" evidence="18">
    <location>
        <begin position="306"/>
        <end position="802"/>
    </location>
</feature>
<dbReference type="Gene3D" id="2.170.130.10">
    <property type="entry name" value="TonB-dependent receptor, plug domain"/>
    <property type="match status" value="1"/>
</dbReference>
<keyword evidence="5" id="KW-0410">Iron transport</keyword>
<dbReference type="InterPro" id="IPR010105">
    <property type="entry name" value="TonB_sidphr_rcpt"/>
</dbReference>
<gene>
    <name evidence="20" type="ORF">B1812_19925</name>
</gene>
<feature type="chain" id="PRO_5012213267" description="TonB-dependent receptor" evidence="17">
    <location>
        <begin position="26"/>
        <end position="839"/>
    </location>
</feature>
<dbReference type="STRING" id="655015.B1812_19925"/>
<feature type="compositionally biased region" description="Low complexity" evidence="16">
    <location>
        <begin position="68"/>
        <end position="81"/>
    </location>
</feature>
<keyword evidence="4 14" id="KW-1134">Transmembrane beta strand</keyword>
<dbReference type="NCBIfam" id="TIGR01783">
    <property type="entry name" value="TonB-siderophor"/>
    <property type="match status" value="1"/>
</dbReference>
<dbReference type="SUPFAM" id="SSF56935">
    <property type="entry name" value="Porins"/>
    <property type="match status" value="1"/>
</dbReference>
<proteinExistence type="inferred from homology"/>
<dbReference type="InterPro" id="IPR036942">
    <property type="entry name" value="Beta-barrel_TonB_sf"/>
</dbReference>
<evidence type="ECO:0000256" key="1">
    <source>
        <dbReference type="ARBA" id="ARBA00004571"/>
    </source>
</evidence>
<dbReference type="PROSITE" id="PS52016">
    <property type="entry name" value="TONB_DEPENDENT_REC_3"/>
    <property type="match status" value="1"/>
</dbReference>
<dbReference type="GO" id="GO:0009279">
    <property type="term" value="C:cell outer membrane"/>
    <property type="evidence" value="ECO:0007669"/>
    <property type="project" value="UniProtKB-SubCell"/>
</dbReference>
<dbReference type="GO" id="GO:0015344">
    <property type="term" value="F:siderophore uptake transmembrane transporter activity"/>
    <property type="evidence" value="ECO:0007669"/>
    <property type="project" value="TreeGrafter"/>
</dbReference>
<evidence type="ECO:0000256" key="13">
    <source>
        <dbReference type="ARBA" id="ARBA00023237"/>
    </source>
</evidence>
<evidence type="ECO:0000256" key="9">
    <source>
        <dbReference type="ARBA" id="ARBA00023065"/>
    </source>
</evidence>
<dbReference type="CDD" id="cd01347">
    <property type="entry name" value="ligand_gated_channel"/>
    <property type="match status" value="1"/>
</dbReference>
<evidence type="ECO:0000256" key="6">
    <source>
        <dbReference type="ARBA" id="ARBA00022692"/>
    </source>
</evidence>
<keyword evidence="13 14" id="KW-0998">Cell outer membrane</keyword>
<dbReference type="InterPro" id="IPR012910">
    <property type="entry name" value="Plug_dom"/>
</dbReference>
<feature type="signal peptide" evidence="17">
    <location>
        <begin position="1"/>
        <end position="25"/>
    </location>
</feature>
<evidence type="ECO:0000256" key="17">
    <source>
        <dbReference type="SAM" id="SignalP"/>
    </source>
</evidence>
<evidence type="ECO:0000256" key="2">
    <source>
        <dbReference type="ARBA" id="ARBA00009810"/>
    </source>
</evidence>
<feature type="region of interest" description="Disordered" evidence="16">
    <location>
        <begin position="39"/>
        <end position="98"/>
    </location>
</feature>
<evidence type="ECO:0000259" key="19">
    <source>
        <dbReference type="Pfam" id="PF07715"/>
    </source>
</evidence>
<sequence>MFRSTLMRSACAAGLTAFLLSDASAQQELPTIYVGLRSQRRASAPSPPRAPTISPRAPTAVAHGAPTAVRSAQRAPAVSRPPAAPTQPASPMPPPEPATVVAREAASAFDNPSYSVPDATAATKTETPIAETPASIVVVPRAVIDDRKESDLAEVVENVSGVWFVPNLGGYGSFTIRGFNTTTVYRNELQIGPANLWVPNAFDTANLQSVEVLKGPAAMLYGAGEPGGIVAMVTKKPLDTPHYSVEQQFGSSEYYRTIVDATGPIDKEKTLLYRFTGAFQTNDSTVRDFVSADRWNLASAFTWRPSDRTEITYDIEGSKQRFKPDTGLIAWGDRPIPVPIGRSFQDPNEPYDNLLNLYNGLNAKQKLYEDANSQWTFDGRFLARNYKTSDTEIVPAMPSFETAILPIFGGVNRGAFDPRTGVLQRNIFGLDYSERSWVGNADLHGKFDTYGVKHDVLIGYAYSKMTGDLLENGAFGVPDPALAINVWAPWYGIPSWRFSPAALDYWYAKSPTSAERWKQWDSGLYVQDHLTLLERLHIIGGGRWDYAVHGFSNSDIFGDATRFPDQVSVPKAGEHAFSPRVGVLFEMTPWLSPFADWSRGFGVNNGLDPNKRQLPPQFSQQWETGLKGQFLDKRLNATLAFYQLTKNNIAAALPGSLSTSIVGDVRSRGIELDVSGRVNDNVSVIGNYAHTQAKILDFADRNPDLIPIVYPNLNAIVVSERGNWWPNVPRNSGSIWAKCDWNGYLAKEGASFGLGLRYEDIRWGDRLNSFQLPAYAVIDALIGYRWEYEGLLWNAQLNLKNLTDTQYFVAADQSGAGNPRLAIYPGDRFQAIGSIKVEY</sequence>
<evidence type="ECO:0000256" key="16">
    <source>
        <dbReference type="SAM" id="MobiDB-lite"/>
    </source>
</evidence>
<evidence type="ECO:0000256" key="11">
    <source>
        <dbReference type="ARBA" id="ARBA00023136"/>
    </source>
</evidence>
<protein>
    <recommendedName>
        <fullName evidence="22">TonB-dependent receptor</fullName>
    </recommendedName>
</protein>
<evidence type="ECO:0000256" key="15">
    <source>
        <dbReference type="RuleBase" id="RU003357"/>
    </source>
</evidence>
<keyword evidence="10 15" id="KW-0798">TonB box</keyword>
<evidence type="ECO:0000256" key="3">
    <source>
        <dbReference type="ARBA" id="ARBA00022448"/>
    </source>
</evidence>
<keyword evidence="9" id="KW-0406">Ion transport</keyword>
<comment type="similarity">
    <text evidence="2 14 15">Belongs to the TonB-dependent receptor family.</text>
</comment>
<accession>A0A1W6MZF6</accession>
<feature type="compositionally biased region" description="Pro residues" evidence="16">
    <location>
        <begin position="82"/>
        <end position="97"/>
    </location>
</feature>
<dbReference type="PANTHER" id="PTHR32552:SF68">
    <property type="entry name" value="FERRICHROME OUTER MEMBRANE TRANSPORTER_PHAGE RECEPTOR"/>
    <property type="match status" value="1"/>
</dbReference>
<keyword evidence="21" id="KW-1185">Reference proteome</keyword>
<evidence type="ECO:0000259" key="18">
    <source>
        <dbReference type="Pfam" id="PF00593"/>
    </source>
</evidence>
<dbReference type="PANTHER" id="PTHR32552">
    <property type="entry name" value="FERRICHROME IRON RECEPTOR-RELATED"/>
    <property type="match status" value="1"/>
</dbReference>
<keyword evidence="7 17" id="KW-0732">Signal</keyword>
<dbReference type="EMBL" id="CP019948">
    <property type="protein sequence ID" value="ARN82970.1"/>
    <property type="molecule type" value="Genomic_DNA"/>
</dbReference>
<evidence type="ECO:0000313" key="21">
    <source>
        <dbReference type="Proteomes" id="UP000193978"/>
    </source>
</evidence>
<dbReference type="InterPro" id="IPR039426">
    <property type="entry name" value="TonB-dep_rcpt-like"/>
</dbReference>
<dbReference type="InterPro" id="IPR037066">
    <property type="entry name" value="Plug_dom_sf"/>
</dbReference>
<evidence type="ECO:0000256" key="7">
    <source>
        <dbReference type="ARBA" id="ARBA00022729"/>
    </source>
</evidence>
<organism evidence="20 21">
    <name type="scientific">Methylocystis bryophila</name>
    <dbReference type="NCBI Taxonomy" id="655015"/>
    <lineage>
        <taxon>Bacteria</taxon>
        <taxon>Pseudomonadati</taxon>
        <taxon>Pseudomonadota</taxon>
        <taxon>Alphaproteobacteria</taxon>
        <taxon>Hyphomicrobiales</taxon>
        <taxon>Methylocystaceae</taxon>
        <taxon>Methylocystis</taxon>
    </lineage>
</organism>
<evidence type="ECO:0000313" key="20">
    <source>
        <dbReference type="EMBL" id="ARN82970.1"/>
    </source>
</evidence>
<evidence type="ECO:0000256" key="10">
    <source>
        <dbReference type="ARBA" id="ARBA00023077"/>
    </source>
</evidence>
<dbReference type="Proteomes" id="UP000193978">
    <property type="component" value="Chromosome"/>
</dbReference>
<dbReference type="RefSeq" id="WP_158658878.1">
    <property type="nucleotide sequence ID" value="NZ_AP027149.1"/>
</dbReference>
<comment type="subcellular location">
    <subcellularLocation>
        <location evidence="1 14">Cell outer membrane</location>
        <topology evidence="1 14">Multi-pass membrane protein</topology>
    </subcellularLocation>
</comment>
<evidence type="ECO:0000256" key="8">
    <source>
        <dbReference type="ARBA" id="ARBA00023004"/>
    </source>
</evidence>
<dbReference type="Pfam" id="PF00593">
    <property type="entry name" value="TonB_dep_Rec_b-barrel"/>
    <property type="match status" value="1"/>
</dbReference>
<dbReference type="Pfam" id="PF07715">
    <property type="entry name" value="Plug"/>
    <property type="match status" value="1"/>
</dbReference>
<evidence type="ECO:0000256" key="12">
    <source>
        <dbReference type="ARBA" id="ARBA00023170"/>
    </source>
</evidence>
<feature type="domain" description="TonB-dependent receptor plug" evidence="19">
    <location>
        <begin position="129"/>
        <end position="229"/>
    </location>
</feature>
<evidence type="ECO:0000256" key="14">
    <source>
        <dbReference type="PROSITE-ProRule" id="PRU01360"/>
    </source>
</evidence>
<dbReference type="OrthoDB" id="9760333at2"/>
<keyword evidence="3 14" id="KW-0813">Transport</keyword>
<name>A0A1W6MZF6_9HYPH</name>
<dbReference type="KEGG" id="mbry:B1812_19925"/>
<evidence type="ECO:0008006" key="22">
    <source>
        <dbReference type="Google" id="ProtNLM"/>
    </source>
</evidence>
<reference evidence="20 21" key="1">
    <citation type="submission" date="2017-02" db="EMBL/GenBank/DDBJ databases">
        <authorList>
            <person name="Peterson S.W."/>
        </authorList>
    </citation>
    <scope>NUCLEOTIDE SEQUENCE [LARGE SCALE GENOMIC DNA]</scope>
    <source>
        <strain evidence="20 21">S285</strain>
    </source>
</reference>
<evidence type="ECO:0000256" key="5">
    <source>
        <dbReference type="ARBA" id="ARBA00022496"/>
    </source>
</evidence>
<keyword evidence="8" id="KW-0408">Iron</keyword>
<keyword evidence="6 14" id="KW-0812">Transmembrane</keyword>
<dbReference type="AlphaFoldDB" id="A0A1W6MZF6"/>
<dbReference type="Gene3D" id="2.40.170.20">
    <property type="entry name" value="TonB-dependent receptor, beta-barrel domain"/>
    <property type="match status" value="1"/>
</dbReference>
<dbReference type="InterPro" id="IPR000531">
    <property type="entry name" value="Beta-barrel_TonB"/>
</dbReference>
<keyword evidence="11 14" id="KW-0472">Membrane</keyword>
<dbReference type="GO" id="GO:0038023">
    <property type="term" value="F:signaling receptor activity"/>
    <property type="evidence" value="ECO:0007669"/>
    <property type="project" value="InterPro"/>
</dbReference>